<keyword evidence="3" id="KW-1185">Reference proteome</keyword>
<feature type="signal peptide" evidence="1">
    <location>
        <begin position="1"/>
        <end position="23"/>
    </location>
</feature>
<dbReference type="EMBL" id="CADIJX010000004">
    <property type="protein sequence ID" value="CAB3661717.1"/>
    <property type="molecule type" value="Genomic_DNA"/>
</dbReference>
<evidence type="ECO:0008006" key="4">
    <source>
        <dbReference type="Google" id="ProtNLM"/>
    </source>
</evidence>
<organism evidence="2 3">
    <name type="scientific">Achromobacter pestifer</name>
    <dbReference type="NCBI Taxonomy" id="1353889"/>
    <lineage>
        <taxon>Bacteria</taxon>
        <taxon>Pseudomonadati</taxon>
        <taxon>Pseudomonadota</taxon>
        <taxon>Betaproteobacteria</taxon>
        <taxon>Burkholderiales</taxon>
        <taxon>Alcaligenaceae</taxon>
        <taxon>Achromobacter</taxon>
    </lineage>
</organism>
<evidence type="ECO:0000313" key="2">
    <source>
        <dbReference type="EMBL" id="CAB3661717.1"/>
    </source>
</evidence>
<accession>A0A6S6ZTR9</accession>
<feature type="chain" id="PRO_5028868722" description="Tetratricopeptide repeat protein" evidence="1">
    <location>
        <begin position="24"/>
        <end position="628"/>
    </location>
</feature>
<evidence type="ECO:0000256" key="1">
    <source>
        <dbReference type="SAM" id="SignalP"/>
    </source>
</evidence>
<name>A0A6S6ZTR9_9BURK</name>
<dbReference type="Proteomes" id="UP000494108">
    <property type="component" value="Unassembled WGS sequence"/>
</dbReference>
<dbReference type="AlphaFoldDB" id="A0A6S6ZTR9"/>
<reference evidence="2 3" key="1">
    <citation type="submission" date="2020-04" db="EMBL/GenBank/DDBJ databases">
        <authorList>
            <person name="De Canck E."/>
        </authorList>
    </citation>
    <scope>NUCLEOTIDE SEQUENCE [LARGE SCALE GENOMIC DNA]</scope>
    <source>
        <strain evidence="2 3">LMG 3431</strain>
    </source>
</reference>
<evidence type="ECO:0000313" key="3">
    <source>
        <dbReference type="Proteomes" id="UP000494108"/>
    </source>
</evidence>
<proteinExistence type="predicted"/>
<sequence length="628" mass="68876">MKPTIRTLLTASLLSATTVPWPAMGVAATAAATSPATADSSPQIASPFLAHMQEAHRLMAEKDWPAADVAARKALQAARDHENSYEEFDAAATVVNLLHRQQRYADARRAAEEQIAIFEKRGVSPDAILQLRVMAIREGAAAGESVEVARLQESVFTQSNVYPGQWTRDAVAGRLFYALADMNLPLTVGRWALVSFQPADERMDSAQLDYVQTLDDGRAVTVRVGIRYREDLRAKDADARRQALADRMGEPHGDQTPAPDAESALPDLPFKDVIAVKRARQVDYPRGVGIEAQWTAVRGDWQVDVRASFGKDKQAGAIAPLHELFDAMTWNRDVRLFRDKTMTDQNREIESYWSMARDWPTAAKLAQAALPDAAFPLEIARLNTVTGRAAYGSGDLIAARRDLDVALAAWAHAGKAYHDETLYQTALDVAADIAYRQGRAQDAVALNRRFIDWVGTQGAAWSMADDGATLRNTETGMALPLRLGDFRLEPIDEKRFYYRNLKTGEQLGLAVEQNAALPDETLEASMRSFIEDKLGLHIQGLSTADFTPRAQEGQGADLRGRQWVFQVEGRPGDDHVIHLDGATGVTAAPAQMVFWVVDRGNRRAILRAPLPAGGADTGAARFAQALGW</sequence>
<protein>
    <recommendedName>
        <fullName evidence="4">Tetratricopeptide repeat protein</fullName>
    </recommendedName>
</protein>
<keyword evidence="1" id="KW-0732">Signal</keyword>
<dbReference type="RefSeq" id="WP_175175646.1">
    <property type="nucleotide sequence ID" value="NZ_CADIJX010000004.1"/>
</dbReference>
<gene>
    <name evidence="2" type="ORF">LMG3431_03367</name>
</gene>